<accession>A0ACC6MV41</accession>
<proteinExistence type="predicted"/>
<sequence length="116" mass="12733">MDPRVKPEDDGVWGDFWSKNSEEPGRGCDFDVGFSQLNHLPHGRPYDGIPATDPNLGSVVYPLLAISRGPCGDGLKPIAREVDAVEQISDDFRNFLCGSALGVFFLHAASHKFFQI</sequence>
<evidence type="ECO:0000313" key="1">
    <source>
        <dbReference type="EMBL" id="MEA3517239.1"/>
    </source>
</evidence>
<keyword evidence="2" id="KW-1185">Reference proteome</keyword>
<organism evidence="1 2">
    <name type="scientific">Rhizobium mulingense</name>
    <dbReference type="NCBI Taxonomy" id="3031128"/>
    <lineage>
        <taxon>Bacteria</taxon>
        <taxon>Pseudomonadati</taxon>
        <taxon>Pseudomonadota</taxon>
        <taxon>Alphaproteobacteria</taxon>
        <taxon>Hyphomicrobiales</taxon>
        <taxon>Rhizobiaceae</taxon>
        <taxon>Rhizobium/Agrobacterium group</taxon>
        <taxon>Rhizobium</taxon>
    </lineage>
</organism>
<reference evidence="1" key="1">
    <citation type="submission" date="2023-12" db="EMBL/GenBank/DDBJ databases">
        <title>Diversity of Rhizobium in root nodule of phaseolus vulgaris.</title>
        <authorList>
            <person name="Wang H."/>
        </authorList>
    </citation>
    <scope>NUCLEOTIDE SEQUENCE</scope>
    <source>
        <strain evidence="1">MJ31</strain>
    </source>
</reference>
<comment type="caution">
    <text evidence="1">The sequence shown here is derived from an EMBL/GenBank/DDBJ whole genome shotgun (WGS) entry which is preliminary data.</text>
</comment>
<evidence type="ECO:0000313" key="2">
    <source>
        <dbReference type="Proteomes" id="UP001304050"/>
    </source>
</evidence>
<dbReference type="Proteomes" id="UP001304050">
    <property type="component" value="Unassembled WGS sequence"/>
</dbReference>
<gene>
    <name evidence="1" type="ORF">U8465_08900</name>
</gene>
<name>A0ACC6MV41_9HYPH</name>
<protein>
    <submittedName>
        <fullName evidence="1">Uncharacterized protein</fullName>
    </submittedName>
</protein>
<dbReference type="EMBL" id="JAYESG010000003">
    <property type="protein sequence ID" value="MEA3517239.1"/>
    <property type="molecule type" value="Genomic_DNA"/>
</dbReference>